<feature type="region of interest" description="Disordered" evidence="1">
    <location>
        <begin position="20"/>
        <end position="92"/>
    </location>
</feature>
<feature type="region of interest" description="Disordered" evidence="1">
    <location>
        <begin position="116"/>
        <end position="151"/>
    </location>
</feature>
<gene>
    <name evidence="2" type="ORF">BGZ95_000134</name>
</gene>
<feature type="compositionally biased region" description="Low complexity" evidence="1">
    <location>
        <begin position="26"/>
        <end position="44"/>
    </location>
</feature>
<comment type="caution">
    <text evidence="2">The sequence shown here is derived from an EMBL/GenBank/DDBJ whole genome shotgun (WGS) entry which is preliminary data.</text>
</comment>
<feature type="compositionally biased region" description="Acidic residues" evidence="1">
    <location>
        <begin position="55"/>
        <end position="71"/>
    </location>
</feature>
<reference evidence="2" key="1">
    <citation type="journal article" date="2020" name="Fungal Divers.">
        <title>Resolving the Mortierellaceae phylogeny through synthesis of multi-gene phylogenetics and phylogenomics.</title>
        <authorList>
            <person name="Vandepol N."/>
            <person name="Liber J."/>
            <person name="Desiro A."/>
            <person name="Na H."/>
            <person name="Kennedy M."/>
            <person name="Barry K."/>
            <person name="Grigoriev I.V."/>
            <person name="Miller A.N."/>
            <person name="O'Donnell K."/>
            <person name="Stajich J.E."/>
            <person name="Bonito G."/>
        </authorList>
    </citation>
    <scope>NUCLEOTIDE SEQUENCE</scope>
    <source>
        <strain evidence="2">NRRL 28262</strain>
    </source>
</reference>
<evidence type="ECO:0000313" key="2">
    <source>
        <dbReference type="EMBL" id="KAG0271996.1"/>
    </source>
</evidence>
<accession>A0AAD4DAT4</accession>
<feature type="compositionally biased region" description="Acidic residues" evidence="1">
    <location>
        <begin position="138"/>
        <end position="151"/>
    </location>
</feature>
<sequence>MSQCVIDFDTCHQICFPEEHIPGGPEPAILPAAPDAAPDAAPEVPQKHKDVTEGSTDDDDDEDGDEGDQEGEFGSSIVAEVGGGGGKKVLHGKGKGHVKAAAKEAVGLTLTPEEINRMQQSYKDDVDDENIIPAPMGGEDDSDIIDDPSDY</sequence>
<dbReference type="EMBL" id="JAAAIL010001015">
    <property type="protein sequence ID" value="KAG0271996.1"/>
    <property type="molecule type" value="Genomic_DNA"/>
</dbReference>
<evidence type="ECO:0000313" key="3">
    <source>
        <dbReference type="Proteomes" id="UP001194580"/>
    </source>
</evidence>
<name>A0AAD4DAT4_9FUNG</name>
<organism evidence="2 3">
    <name type="scientific">Linnemannia exigua</name>
    <dbReference type="NCBI Taxonomy" id="604196"/>
    <lineage>
        <taxon>Eukaryota</taxon>
        <taxon>Fungi</taxon>
        <taxon>Fungi incertae sedis</taxon>
        <taxon>Mucoromycota</taxon>
        <taxon>Mortierellomycotina</taxon>
        <taxon>Mortierellomycetes</taxon>
        <taxon>Mortierellales</taxon>
        <taxon>Mortierellaceae</taxon>
        <taxon>Linnemannia</taxon>
    </lineage>
</organism>
<proteinExistence type="predicted"/>
<keyword evidence="3" id="KW-1185">Reference proteome</keyword>
<protein>
    <submittedName>
        <fullName evidence="2">Uncharacterized protein</fullName>
    </submittedName>
</protein>
<dbReference type="Proteomes" id="UP001194580">
    <property type="component" value="Unassembled WGS sequence"/>
</dbReference>
<dbReference type="AlphaFoldDB" id="A0AAD4DAT4"/>
<evidence type="ECO:0000256" key="1">
    <source>
        <dbReference type="SAM" id="MobiDB-lite"/>
    </source>
</evidence>